<keyword evidence="2" id="KW-1185">Reference proteome</keyword>
<dbReference type="AlphaFoldDB" id="A0A8J6PDL6"/>
<sequence length="94" mass="10556">METIAQTPQLVDKESIPSLSFKGVVLADKNPELERQIEQAVRLGNAYHSKVSITFIDDNGLKRVETTIWAKGEKFICLKGGIWLPISRIISVKF</sequence>
<protein>
    <submittedName>
        <fullName evidence="1">Uncharacterized protein</fullName>
    </submittedName>
</protein>
<dbReference type="RefSeq" id="WP_163491866.1">
    <property type="nucleotide sequence ID" value="NZ_JACVEL010000002.1"/>
</dbReference>
<accession>A0A8J6PDL6</accession>
<evidence type="ECO:0000313" key="1">
    <source>
        <dbReference type="EMBL" id="MBC9811480.1"/>
    </source>
</evidence>
<organism evidence="1 2">
    <name type="scientific">Taishania pollutisoli</name>
    <dbReference type="NCBI Taxonomy" id="2766479"/>
    <lineage>
        <taxon>Bacteria</taxon>
        <taxon>Pseudomonadati</taxon>
        <taxon>Bacteroidota</taxon>
        <taxon>Flavobacteriia</taxon>
        <taxon>Flavobacteriales</taxon>
        <taxon>Crocinitomicaceae</taxon>
        <taxon>Taishania</taxon>
    </lineage>
</organism>
<gene>
    <name evidence="1" type="ORF">H9Y05_03235</name>
</gene>
<evidence type="ECO:0000313" key="2">
    <source>
        <dbReference type="Proteomes" id="UP000652681"/>
    </source>
</evidence>
<dbReference type="Proteomes" id="UP000652681">
    <property type="component" value="Unassembled WGS sequence"/>
</dbReference>
<comment type="caution">
    <text evidence="1">The sequence shown here is derived from an EMBL/GenBank/DDBJ whole genome shotgun (WGS) entry which is preliminary data.</text>
</comment>
<name>A0A8J6PDL6_9FLAO</name>
<proteinExistence type="predicted"/>
<dbReference type="EMBL" id="JACVEL010000002">
    <property type="protein sequence ID" value="MBC9811480.1"/>
    <property type="molecule type" value="Genomic_DNA"/>
</dbReference>
<reference evidence="1" key="1">
    <citation type="submission" date="2020-09" db="EMBL/GenBank/DDBJ databases">
        <title>Taishania pollutisoli gen. nov., sp. nov., Isolated from Tetrabromobisphenol A-Contaminated Soil.</title>
        <authorList>
            <person name="Chen Q."/>
        </authorList>
    </citation>
    <scope>NUCLEOTIDE SEQUENCE</scope>
    <source>
        <strain evidence="1">CZZ-1</strain>
    </source>
</reference>